<accession>A0A382WTM1</accession>
<dbReference type="PROSITE" id="PS51257">
    <property type="entry name" value="PROKAR_LIPOPROTEIN"/>
    <property type="match status" value="1"/>
</dbReference>
<organism evidence="2">
    <name type="scientific">marine metagenome</name>
    <dbReference type="NCBI Taxonomy" id="408172"/>
    <lineage>
        <taxon>unclassified sequences</taxon>
        <taxon>metagenomes</taxon>
        <taxon>ecological metagenomes</taxon>
    </lineage>
</organism>
<sequence>MTNTKFYIKIIICTSFMLSCFNKNSDTEVSPDTNIEDHVKKKNVVDKGFSEGFNVEKNMPAIIEDLRMDIKKLQAEMEYQNENLSKMEAQAQIWANPFAIYNKEIVLNNGSSIFGKIVYQDHDIMKVETLIGQLIIDRNTIIRVVNQISAY</sequence>
<proteinExistence type="predicted"/>
<evidence type="ECO:0000313" key="2">
    <source>
        <dbReference type="EMBL" id="SVD61381.1"/>
    </source>
</evidence>
<dbReference type="EMBL" id="UINC01161918">
    <property type="protein sequence ID" value="SVD61381.1"/>
    <property type="molecule type" value="Genomic_DNA"/>
</dbReference>
<reference evidence="2" key="1">
    <citation type="submission" date="2018-05" db="EMBL/GenBank/DDBJ databases">
        <authorList>
            <person name="Lanie J.A."/>
            <person name="Ng W.-L."/>
            <person name="Kazmierczak K.M."/>
            <person name="Andrzejewski T.M."/>
            <person name="Davidsen T.M."/>
            <person name="Wayne K.J."/>
            <person name="Tettelin H."/>
            <person name="Glass J.I."/>
            <person name="Rusch D."/>
            <person name="Podicherti R."/>
            <person name="Tsui H.-C.T."/>
            <person name="Winkler M.E."/>
        </authorList>
    </citation>
    <scope>NUCLEOTIDE SEQUENCE</scope>
</reference>
<dbReference type="AlphaFoldDB" id="A0A382WTM1"/>
<keyword evidence="1" id="KW-0175">Coiled coil</keyword>
<feature type="non-terminal residue" evidence="2">
    <location>
        <position position="151"/>
    </location>
</feature>
<evidence type="ECO:0000256" key="1">
    <source>
        <dbReference type="SAM" id="Coils"/>
    </source>
</evidence>
<feature type="coiled-coil region" evidence="1">
    <location>
        <begin position="63"/>
        <end position="90"/>
    </location>
</feature>
<name>A0A382WTM1_9ZZZZ</name>
<protein>
    <submittedName>
        <fullName evidence="2">Uncharacterized protein</fullName>
    </submittedName>
</protein>
<gene>
    <name evidence="2" type="ORF">METZ01_LOCUS414235</name>
</gene>